<sequence length="259" mass="27551">MAQASPSLSGCLAPSLALPLPGFLGRPDRRNLAGAALLTFLSVEPLVARGSRPHAVLIAWTVHASSSLQIILWVAATAAVVAFAAARWWPATEDSAAAASAFTPTFALADSEGRIRTTDEFRGKFLLVFFGFTSCPDVCPTTLSEVAQVMDDLGSEAGSVQPIFISIDPERDRRLGLTDYTKAFHPAILGLAGSEAETQVAAASFKIFYEREADTTSPDGYTMAHSPGLYLIGPDGAWLRQFTYGTPAAEILSDLQSRL</sequence>
<feature type="binding site" evidence="3">
    <location>
        <position position="135"/>
    </location>
    <ligand>
        <name>Cu cation</name>
        <dbReference type="ChEBI" id="CHEBI:23378"/>
    </ligand>
</feature>
<dbReference type="Gene3D" id="3.40.30.10">
    <property type="entry name" value="Glutaredoxin"/>
    <property type="match status" value="1"/>
</dbReference>
<feature type="domain" description="Thioredoxin" evidence="5">
    <location>
        <begin position="97"/>
        <end position="259"/>
    </location>
</feature>
<name>A0A2S0USV7_9RHOB</name>
<dbReference type="Pfam" id="PF02630">
    <property type="entry name" value="SCO1-SenC"/>
    <property type="match status" value="1"/>
</dbReference>
<dbReference type="PANTHER" id="PTHR12151:SF25">
    <property type="entry name" value="LINALOOL DEHYDRATASE_ISOMERASE DOMAIN-CONTAINING PROTEIN"/>
    <property type="match status" value="1"/>
</dbReference>
<dbReference type="Proteomes" id="UP000244496">
    <property type="component" value="Plasmid unnamed2"/>
</dbReference>
<dbReference type="InterPro" id="IPR036249">
    <property type="entry name" value="Thioredoxin-like_sf"/>
</dbReference>
<dbReference type="SUPFAM" id="SSF52833">
    <property type="entry name" value="Thioredoxin-like"/>
    <property type="match status" value="1"/>
</dbReference>
<dbReference type="InterPro" id="IPR013766">
    <property type="entry name" value="Thioredoxin_domain"/>
</dbReference>
<accession>A0A2S0USV7</accession>
<evidence type="ECO:0000313" key="6">
    <source>
        <dbReference type="EMBL" id="AWB50888.1"/>
    </source>
</evidence>
<dbReference type="GO" id="GO:0046872">
    <property type="term" value="F:metal ion binding"/>
    <property type="evidence" value="ECO:0007669"/>
    <property type="project" value="UniProtKB-KW"/>
</dbReference>
<dbReference type="KEGG" id="geh:HYN69_20185"/>
<evidence type="ECO:0000256" key="3">
    <source>
        <dbReference type="PIRSR" id="PIRSR603782-1"/>
    </source>
</evidence>
<dbReference type="AlphaFoldDB" id="A0A2S0USV7"/>
<evidence type="ECO:0000256" key="2">
    <source>
        <dbReference type="ARBA" id="ARBA00023008"/>
    </source>
</evidence>
<keyword evidence="7" id="KW-1185">Reference proteome</keyword>
<geneLocation type="plasmid" evidence="6">
    <name>unnamed2</name>
</geneLocation>
<dbReference type="OrthoDB" id="9790194at2"/>
<evidence type="ECO:0000259" key="5">
    <source>
        <dbReference type="PROSITE" id="PS51352"/>
    </source>
</evidence>
<dbReference type="PANTHER" id="PTHR12151">
    <property type="entry name" value="ELECTRON TRANSPORT PROTIN SCO1/SENC FAMILY MEMBER"/>
    <property type="match status" value="1"/>
</dbReference>
<evidence type="ECO:0000313" key="7">
    <source>
        <dbReference type="Proteomes" id="UP000244496"/>
    </source>
</evidence>
<reference evidence="6 7" key="1">
    <citation type="submission" date="2018-04" db="EMBL/GenBank/DDBJ databases">
        <title>Genome sequencing of Gemmobacter.</title>
        <authorList>
            <person name="Yi H."/>
            <person name="Baek M.-G."/>
        </authorList>
    </citation>
    <scope>NUCLEOTIDE SEQUENCE [LARGE SCALE GENOMIC DNA]</scope>
    <source>
        <strain evidence="6 7">HYN0069</strain>
        <plasmid evidence="7">Plasmid unnamed2</plasmid>
    </source>
</reference>
<keyword evidence="4" id="KW-1015">Disulfide bond</keyword>
<dbReference type="EMBL" id="CP028920">
    <property type="protein sequence ID" value="AWB50888.1"/>
    <property type="molecule type" value="Genomic_DNA"/>
</dbReference>
<feature type="disulfide bond" description="Redox-active" evidence="4">
    <location>
        <begin position="135"/>
        <end position="139"/>
    </location>
</feature>
<dbReference type="InterPro" id="IPR003782">
    <property type="entry name" value="SCO1/SenC"/>
</dbReference>
<gene>
    <name evidence="6" type="ORF">HYN69_20185</name>
</gene>
<protein>
    <submittedName>
        <fullName evidence="6">Electron transport protein SCO1/SenC</fullName>
    </submittedName>
</protein>
<evidence type="ECO:0000256" key="4">
    <source>
        <dbReference type="PIRSR" id="PIRSR603782-2"/>
    </source>
</evidence>
<dbReference type="PROSITE" id="PS51352">
    <property type="entry name" value="THIOREDOXIN_2"/>
    <property type="match status" value="1"/>
</dbReference>
<keyword evidence="3" id="KW-0479">Metal-binding</keyword>
<keyword evidence="6" id="KW-0614">Plasmid</keyword>
<dbReference type="FunFam" id="3.40.30.10:FF:000013">
    <property type="entry name" value="Blast:Protein SCO1 homolog, mitochondrial"/>
    <property type="match status" value="1"/>
</dbReference>
<comment type="similarity">
    <text evidence="1">Belongs to the SCO1/2 family.</text>
</comment>
<evidence type="ECO:0000256" key="1">
    <source>
        <dbReference type="ARBA" id="ARBA00010996"/>
    </source>
</evidence>
<dbReference type="CDD" id="cd02968">
    <property type="entry name" value="SCO"/>
    <property type="match status" value="1"/>
</dbReference>
<organism evidence="6 7">
    <name type="scientific">Paragemmobacter aquarius</name>
    <dbReference type="NCBI Taxonomy" id="2169400"/>
    <lineage>
        <taxon>Bacteria</taxon>
        <taxon>Pseudomonadati</taxon>
        <taxon>Pseudomonadota</taxon>
        <taxon>Alphaproteobacteria</taxon>
        <taxon>Rhodobacterales</taxon>
        <taxon>Paracoccaceae</taxon>
        <taxon>Paragemmobacter</taxon>
    </lineage>
</organism>
<feature type="binding site" evidence="3">
    <location>
        <position position="225"/>
    </location>
    <ligand>
        <name>Cu cation</name>
        <dbReference type="ChEBI" id="CHEBI:23378"/>
    </ligand>
</feature>
<feature type="binding site" evidence="3">
    <location>
        <position position="139"/>
    </location>
    <ligand>
        <name>Cu cation</name>
        <dbReference type="ChEBI" id="CHEBI:23378"/>
    </ligand>
</feature>
<proteinExistence type="inferred from homology"/>
<keyword evidence="2 3" id="KW-0186">Copper</keyword>